<keyword evidence="4" id="KW-1185">Reference proteome</keyword>
<dbReference type="GO" id="GO:0016747">
    <property type="term" value="F:acyltransferase activity, transferring groups other than amino-acyl groups"/>
    <property type="evidence" value="ECO:0007669"/>
    <property type="project" value="InterPro"/>
</dbReference>
<dbReference type="AlphaFoldDB" id="A0A562R1N7"/>
<gene>
    <name evidence="3" type="ORF">IP91_03835</name>
</gene>
<comment type="caution">
    <text evidence="3">The sequence shown here is derived from an EMBL/GenBank/DDBJ whole genome shotgun (WGS) entry which is preliminary data.</text>
</comment>
<dbReference type="RefSeq" id="WP_229474671.1">
    <property type="nucleotide sequence ID" value="NZ_VLLB01000007.1"/>
</dbReference>
<dbReference type="Gene3D" id="3.40.630.30">
    <property type="match status" value="1"/>
</dbReference>
<dbReference type="Pfam" id="PF21926">
    <property type="entry name" value="FeeM"/>
    <property type="match status" value="1"/>
</dbReference>
<feature type="region of interest" description="Disordered" evidence="1">
    <location>
        <begin position="1"/>
        <end position="23"/>
    </location>
</feature>
<evidence type="ECO:0000256" key="1">
    <source>
        <dbReference type="SAM" id="MobiDB-lite"/>
    </source>
</evidence>
<name>A0A562R1N7_9BURK</name>
<dbReference type="PROSITE" id="PS51186">
    <property type="entry name" value="GNAT"/>
    <property type="match status" value="1"/>
</dbReference>
<reference evidence="3 4" key="1">
    <citation type="journal article" date="2015" name="Stand. Genomic Sci.">
        <title>Genomic Encyclopedia of Bacterial and Archaeal Type Strains, Phase III: the genomes of soil and plant-associated and newly described type strains.</title>
        <authorList>
            <person name="Whitman W.B."/>
            <person name="Woyke T."/>
            <person name="Klenk H.P."/>
            <person name="Zhou Y."/>
            <person name="Lilburn T.G."/>
            <person name="Beck B.J."/>
            <person name="De Vos P."/>
            <person name="Vandamme P."/>
            <person name="Eisen J.A."/>
            <person name="Garrity G."/>
            <person name="Hugenholtz P."/>
            <person name="Kyrpides N.C."/>
        </authorList>
    </citation>
    <scope>NUCLEOTIDE SEQUENCE [LARGE SCALE GENOMIC DNA]</scope>
    <source>
        <strain evidence="3 4">CGMCC 1.10822</strain>
    </source>
</reference>
<feature type="domain" description="N-acetyltransferase" evidence="2">
    <location>
        <begin position="56"/>
        <end position="220"/>
    </location>
</feature>
<dbReference type="SUPFAM" id="SSF55729">
    <property type="entry name" value="Acyl-CoA N-acyltransferases (Nat)"/>
    <property type="match status" value="1"/>
</dbReference>
<proteinExistence type="predicted"/>
<evidence type="ECO:0000259" key="2">
    <source>
        <dbReference type="PROSITE" id="PS51186"/>
    </source>
</evidence>
<sequence>MPTVRDGTTPHGSDLPAGGKDKLQSELHGELKSDLPLSEPEASGSLRDVIIDTRTFGIRLADTEEGRNSASLLINKMYAWRGYASAHRIEAHPNRITLAASEKGNTIGTVTLGIDSPAGILADEIFRDQVDGLRLSGARVCEITKLAFDHTVRSKGALAALFHTVFIYSYHIHRCTHALIEVNPRHRRFYEHMMGFRRLGDVRENPRVQAPAYLLAIELAEMAERIRELGGTAERPGSQAQRSLYPYFFSQREEDGIVHRLLAMS</sequence>
<protein>
    <recommendedName>
        <fullName evidence="2">N-acetyltransferase domain-containing protein</fullName>
    </recommendedName>
</protein>
<dbReference type="InterPro" id="IPR000182">
    <property type="entry name" value="GNAT_dom"/>
</dbReference>
<evidence type="ECO:0000313" key="3">
    <source>
        <dbReference type="EMBL" id="TWI62995.1"/>
    </source>
</evidence>
<organism evidence="3 4">
    <name type="scientific">Pseudoduganella lurida</name>
    <dbReference type="NCBI Taxonomy" id="1036180"/>
    <lineage>
        <taxon>Bacteria</taxon>
        <taxon>Pseudomonadati</taxon>
        <taxon>Pseudomonadota</taxon>
        <taxon>Betaproteobacteria</taxon>
        <taxon>Burkholderiales</taxon>
        <taxon>Oxalobacteraceae</taxon>
        <taxon>Telluria group</taxon>
        <taxon>Pseudoduganella</taxon>
    </lineage>
</organism>
<dbReference type="Proteomes" id="UP000318431">
    <property type="component" value="Unassembled WGS sequence"/>
</dbReference>
<accession>A0A562R1N7</accession>
<dbReference type="InterPro" id="IPR054597">
    <property type="entry name" value="FeeM_cat"/>
</dbReference>
<dbReference type="EMBL" id="VLLB01000007">
    <property type="protein sequence ID" value="TWI62995.1"/>
    <property type="molecule type" value="Genomic_DNA"/>
</dbReference>
<dbReference type="InterPro" id="IPR016181">
    <property type="entry name" value="Acyl_CoA_acyltransferase"/>
</dbReference>
<evidence type="ECO:0000313" key="4">
    <source>
        <dbReference type="Proteomes" id="UP000318431"/>
    </source>
</evidence>